<protein>
    <recommendedName>
        <fullName evidence="2">Antitoxin Xre/MbcA/ParS-like toxin-binding domain-containing protein</fullName>
    </recommendedName>
</protein>
<dbReference type="EMBL" id="CACVAV010000010">
    <property type="protein sequence ID" value="CAA6800653.1"/>
    <property type="molecule type" value="Genomic_DNA"/>
</dbReference>
<dbReference type="AlphaFoldDB" id="A0A6S6SCX9"/>
<gene>
    <name evidence="1" type="ORF">HELGO_WM27944</name>
</gene>
<organism evidence="1">
    <name type="scientific">uncultured Thiotrichaceae bacterium</name>
    <dbReference type="NCBI Taxonomy" id="298394"/>
    <lineage>
        <taxon>Bacteria</taxon>
        <taxon>Pseudomonadati</taxon>
        <taxon>Pseudomonadota</taxon>
        <taxon>Gammaproteobacteria</taxon>
        <taxon>Thiotrichales</taxon>
        <taxon>Thiotrichaceae</taxon>
        <taxon>environmental samples</taxon>
    </lineage>
</organism>
<accession>A0A6S6SCX9</accession>
<proteinExistence type="predicted"/>
<evidence type="ECO:0000313" key="1">
    <source>
        <dbReference type="EMBL" id="CAA6800653.1"/>
    </source>
</evidence>
<evidence type="ECO:0008006" key="2">
    <source>
        <dbReference type="Google" id="ProtNLM"/>
    </source>
</evidence>
<name>A0A6S6SCX9_9GAMM</name>
<reference evidence="1" key="1">
    <citation type="submission" date="2020-01" db="EMBL/GenBank/DDBJ databases">
        <authorList>
            <person name="Meier V. D."/>
            <person name="Meier V D."/>
        </authorList>
    </citation>
    <scope>NUCLEOTIDE SEQUENCE</scope>
    <source>
        <strain evidence="1">HLG_WM_MAG_08</strain>
    </source>
</reference>
<sequence length="145" mass="16390">MSDFTHEQMTALTQAVVTHMDEWEISAEEMLSVLGLSDQAKTRHLSAYRQGSKSLPQESDVLKRIDHIVGISDALRTTFPFSSQMRVMWLQKPHRRFSKRTPLGVILDEGVNGLQKVRIEVDCTYGYAINDAMHAAAEAKRDQSV</sequence>